<evidence type="ECO:0000256" key="2">
    <source>
        <dbReference type="ARBA" id="ARBA00022448"/>
    </source>
</evidence>
<comment type="caution">
    <text evidence="12">The sequence shown here is derived from an EMBL/GenBank/DDBJ whole genome shotgun (WGS) entry which is preliminary data.</text>
</comment>
<dbReference type="FunFam" id="2.170.130.10:FF:000008">
    <property type="entry name" value="SusC/RagA family TonB-linked outer membrane protein"/>
    <property type="match status" value="1"/>
</dbReference>
<evidence type="ECO:0000256" key="5">
    <source>
        <dbReference type="ARBA" id="ARBA00023077"/>
    </source>
</evidence>
<evidence type="ECO:0000313" key="13">
    <source>
        <dbReference type="Proteomes" id="UP000651085"/>
    </source>
</evidence>
<evidence type="ECO:0000256" key="9">
    <source>
        <dbReference type="RuleBase" id="RU003357"/>
    </source>
</evidence>
<comment type="subcellular location">
    <subcellularLocation>
        <location evidence="1 8">Cell outer membrane</location>
        <topology evidence="1 8">Multi-pass membrane protein</topology>
    </subcellularLocation>
</comment>
<dbReference type="NCBIfam" id="TIGR04056">
    <property type="entry name" value="OMP_RagA_SusC"/>
    <property type="match status" value="1"/>
</dbReference>
<dbReference type="InterPro" id="IPR008969">
    <property type="entry name" value="CarboxyPept-like_regulatory"/>
</dbReference>
<dbReference type="Gene3D" id="2.170.130.10">
    <property type="entry name" value="TonB-dependent receptor, plug domain"/>
    <property type="match status" value="1"/>
</dbReference>
<dbReference type="Proteomes" id="UP000651085">
    <property type="component" value="Unassembled WGS sequence"/>
</dbReference>
<evidence type="ECO:0000313" key="12">
    <source>
        <dbReference type="EMBL" id="MBC8593520.1"/>
    </source>
</evidence>
<keyword evidence="7 8" id="KW-0998">Cell outer membrane</keyword>
<proteinExistence type="inferred from homology"/>
<protein>
    <submittedName>
        <fullName evidence="12">TonB-dependent receptor</fullName>
    </submittedName>
</protein>
<name>A0A926IQG3_9BACT</name>
<accession>A0A926IQG3</accession>
<dbReference type="GO" id="GO:0009279">
    <property type="term" value="C:cell outer membrane"/>
    <property type="evidence" value="ECO:0007669"/>
    <property type="project" value="UniProtKB-SubCell"/>
</dbReference>
<dbReference type="InterPro" id="IPR023996">
    <property type="entry name" value="TonB-dep_OMP_SusC/RagA"/>
</dbReference>
<comment type="similarity">
    <text evidence="8 9">Belongs to the TonB-dependent receptor family.</text>
</comment>
<organism evidence="12 13">
    <name type="scientific">Jilunia laotingensis</name>
    <dbReference type="NCBI Taxonomy" id="2763675"/>
    <lineage>
        <taxon>Bacteria</taxon>
        <taxon>Pseudomonadati</taxon>
        <taxon>Bacteroidota</taxon>
        <taxon>Bacteroidia</taxon>
        <taxon>Bacteroidales</taxon>
        <taxon>Bacteroidaceae</taxon>
        <taxon>Jilunia</taxon>
    </lineage>
</organism>
<evidence type="ECO:0000259" key="10">
    <source>
        <dbReference type="Pfam" id="PF00593"/>
    </source>
</evidence>
<evidence type="ECO:0000256" key="7">
    <source>
        <dbReference type="ARBA" id="ARBA00023237"/>
    </source>
</evidence>
<keyword evidence="4 8" id="KW-0812">Transmembrane</keyword>
<keyword evidence="6 8" id="KW-0472">Membrane</keyword>
<dbReference type="Pfam" id="PF00593">
    <property type="entry name" value="TonB_dep_Rec_b-barrel"/>
    <property type="match status" value="1"/>
</dbReference>
<dbReference type="RefSeq" id="WP_262434647.1">
    <property type="nucleotide sequence ID" value="NZ_JACRTF010000001.1"/>
</dbReference>
<dbReference type="InterPro" id="IPR012910">
    <property type="entry name" value="Plug_dom"/>
</dbReference>
<feature type="domain" description="TonB-dependent receptor-like beta-barrel" evidence="10">
    <location>
        <begin position="413"/>
        <end position="1000"/>
    </location>
</feature>
<keyword evidence="13" id="KW-1185">Reference proteome</keyword>
<keyword evidence="5 9" id="KW-0798">TonB box</keyword>
<evidence type="ECO:0000259" key="11">
    <source>
        <dbReference type="Pfam" id="PF07715"/>
    </source>
</evidence>
<reference evidence="12" key="1">
    <citation type="submission" date="2020-08" db="EMBL/GenBank/DDBJ databases">
        <title>Genome public.</title>
        <authorList>
            <person name="Liu C."/>
            <person name="Sun Q."/>
        </authorList>
    </citation>
    <scope>NUCLEOTIDE SEQUENCE</scope>
    <source>
        <strain evidence="12">N12</strain>
    </source>
</reference>
<evidence type="ECO:0000256" key="6">
    <source>
        <dbReference type="ARBA" id="ARBA00023136"/>
    </source>
</evidence>
<keyword evidence="3 8" id="KW-1134">Transmembrane beta strand</keyword>
<sequence>MIKYKVSHRVIFLITLFYSMISYGQSTLSLSGNVLDNKTREPLIGVSVVVKGTSNGTITNLDGKFFIQTTPNATLVFSYMGYASKEINIGNHKELTVMLEEKSESLDEVVVIGYGVQKKSDITGAISSVSGKDINNVPVASPLQALQGKAAGVNIVQNTGAPGGNATIKIRGTGTINDADPLYVVDGFIVDEINHLNPNDIASLEILKDAASSAVYGARAANGVVVITTKSGEKGDTKITFDTFVGVSNPWKKIDVMNIEQFALMQDYINGLTNYSTEGKLYYSKNPDTQELYYDQSKFHRIDTIRNNSPENWWDAITQTGFKQQYNLSVSGGSEKNKYMVSASYYDEKGIVKTSGYDRFNVRMNLNSQLVSWLNMNTNITYTNENRNIVPEGQNSVLKSALFQSPMVYTYNSKGYYSENHPIAVLNRNHNKMKRHRIDLNMNLTAQISKWLVYQFKVSDYIIPETWSDFTEVNKLDEDFQMPNDLTSVYKRQNLTNKWEINNLLTFSWNNKIHDLTVLAGQIAEGYKFSYQESTRKGTAGNSSDLWYLSSAYTGDKTSGLDRQWTAVGFIGRVNYNLLDRYLLQANIRVDASSIFAKSERWGYFPSVSLGWKFSSEPFMQNIEWLSLGKLRIGWGQLGNNRIDEMSRYTLLNTQYNYPYGIGNHILYPGITATTIGNPDIHWEKTETLNLGLDLSFFKNRLNIGFELFNKLTTDMLLRVPVMLSAGLDDAPMTNAGSVRNRGLELSVNHKNNIGKFKYEVGFNVSYIKNKVISLGTGNEPIYGAWLEESSILDFATKTAVGKPIGSFFGYVTDGIFNTYEEVKASAQYDYGKNDFEQTTRPGDFRFKDLNGDGRITAEDRTYLGSPLPDFVFGIPLSFSYANFDLNLFFQGQTGNKIFNVMDYYLNNAAAGNLYADIRTEHWSGQLRADREFFPLNTNASVPDLDPSDAARNFRASDFFVKDGSYIRLQELRLTYNFDEKIISKLNLSNLSIFLGAYNLFTLTRYNGFDPEVGKVTGTESNNLNMGIDHGNYPQARTFTIGLKLAL</sequence>
<dbReference type="EMBL" id="JACRTF010000001">
    <property type="protein sequence ID" value="MBC8593520.1"/>
    <property type="molecule type" value="Genomic_DNA"/>
</dbReference>
<keyword evidence="2 8" id="KW-0813">Transport</keyword>
<dbReference type="SUPFAM" id="SSF56935">
    <property type="entry name" value="Porins"/>
    <property type="match status" value="1"/>
</dbReference>
<dbReference type="AlphaFoldDB" id="A0A926IQG3"/>
<evidence type="ECO:0000256" key="3">
    <source>
        <dbReference type="ARBA" id="ARBA00022452"/>
    </source>
</evidence>
<dbReference type="InterPro" id="IPR023997">
    <property type="entry name" value="TonB-dep_OMP_SusC/RagA_CS"/>
</dbReference>
<gene>
    <name evidence="12" type="ORF">H8744_09720</name>
</gene>
<evidence type="ECO:0000256" key="1">
    <source>
        <dbReference type="ARBA" id="ARBA00004571"/>
    </source>
</evidence>
<keyword evidence="12" id="KW-0675">Receptor</keyword>
<dbReference type="Pfam" id="PF07715">
    <property type="entry name" value="Plug"/>
    <property type="match status" value="1"/>
</dbReference>
<dbReference type="InterPro" id="IPR000531">
    <property type="entry name" value="Beta-barrel_TonB"/>
</dbReference>
<dbReference type="PROSITE" id="PS52016">
    <property type="entry name" value="TONB_DEPENDENT_REC_3"/>
    <property type="match status" value="1"/>
</dbReference>
<dbReference type="Gene3D" id="2.40.170.20">
    <property type="entry name" value="TonB-dependent receptor, beta-barrel domain"/>
    <property type="match status" value="1"/>
</dbReference>
<dbReference type="Pfam" id="PF13715">
    <property type="entry name" value="CarbopepD_reg_2"/>
    <property type="match status" value="1"/>
</dbReference>
<dbReference type="InterPro" id="IPR039426">
    <property type="entry name" value="TonB-dep_rcpt-like"/>
</dbReference>
<dbReference type="FunFam" id="2.60.40.1120:FF:000003">
    <property type="entry name" value="Outer membrane protein Omp121"/>
    <property type="match status" value="1"/>
</dbReference>
<dbReference type="Gene3D" id="2.60.40.1120">
    <property type="entry name" value="Carboxypeptidase-like, regulatory domain"/>
    <property type="match status" value="1"/>
</dbReference>
<evidence type="ECO:0000256" key="4">
    <source>
        <dbReference type="ARBA" id="ARBA00022692"/>
    </source>
</evidence>
<evidence type="ECO:0000256" key="8">
    <source>
        <dbReference type="PROSITE-ProRule" id="PRU01360"/>
    </source>
</evidence>
<feature type="domain" description="TonB-dependent receptor plug" evidence="11">
    <location>
        <begin position="119"/>
        <end position="224"/>
    </location>
</feature>
<dbReference type="InterPro" id="IPR037066">
    <property type="entry name" value="Plug_dom_sf"/>
</dbReference>
<dbReference type="InterPro" id="IPR036942">
    <property type="entry name" value="Beta-barrel_TonB_sf"/>
</dbReference>
<dbReference type="SUPFAM" id="SSF49464">
    <property type="entry name" value="Carboxypeptidase regulatory domain-like"/>
    <property type="match status" value="1"/>
</dbReference>
<dbReference type="NCBIfam" id="TIGR04057">
    <property type="entry name" value="SusC_RagA_signa"/>
    <property type="match status" value="1"/>
</dbReference>